<dbReference type="RefSeq" id="WP_169550913.1">
    <property type="nucleotide sequence ID" value="NZ_CP051677.1"/>
</dbReference>
<dbReference type="AlphaFoldDB" id="A0A7L5DKJ6"/>
<sequence>MVLNIRSLAVYLLLATGLFSCIDHRLGGPASPARLRLRSVQSVEQNSNTNYTYTYSYDSQNRPVSIDRVFNGKNSLAVIAYGDPQLNYVNNASGANYTFYIEYPDPADKTQGQATPYPLPLDGVSFTVRRYYLLRGKVFSDIYDRTYQYTFDADKRISGYLEIGSSSPIDQNGYRYAYTGENITSEQFSTAAGHGVRGTATYTYDAQPNPFFGLLDPAIDQTTRFSRNNITSVTYSTTSLPNVTYAYEYNAQGLPTKRTATSPSGTTLGTIVYTYENY</sequence>
<keyword evidence="2" id="KW-1185">Reference proteome</keyword>
<protein>
    <recommendedName>
        <fullName evidence="3">YD repeat-containing protein</fullName>
    </recommendedName>
</protein>
<organism evidence="1 2">
    <name type="scientific">Spirosoma rhododendri</name>
    <dbReference type="NCBI Taxonomy" id="2728024"/>
    <lineage>
        <taxon>Bacteria</taxon>
        <taxon>Pseudomonadati</taxon>
        <taxon>Bacteroidota</taxon>
        <taxon>Cytophagia</taxon>
        <taxon>Cytophagales</taxon>
        <taxon>Cytophagaceae</taxon>
        <taxon>Spirosoma</taxon>
    </lineage>
</organism>
<evidence type="ECO:0000313" key="1">
    <source>
        <dbReference type="EMBL" id="QJD78946.1"/>
    </source>
</evidence>
<accession>A0A7L5DKJ6</accession>
<dbReference type="EMBL" id="CP051677">
    <property type="protein sequence ID" value="QJD78946.1"/>
    <property type="molecule type" value="Genomic_DNA"/>
</dbReference>
<reference evidence="1 2" key="1">
    <citation type="submission" date="2020-04" db="EMBL/GenBank/DDBJ databases">
        <title>Genome sequencing of novel species.</title>
        <authorList>
            <person name="Heo J."/>
            <person name="Kim S.-J."/>
            <person name="Kim J.-S."/>
            <person name="Hong S.-B."/>
            <person name="Kwon S.-W."/>
        </authorList>
    </citation>
    <scope>NUCLEOTIDE SEQUENCE [LARGE SCALE GENOMIC DNA]</scope>
    <source>
        <strain evidence="1 2">CJU-R4</strain>
    </source>
</reference>
<proteinExistence type="predicted"/>
<dbReference type="Proteomes" id="UP000501128">
    <property type="component" value="Chromosome"/>
</dbReference>
<gene>
    <name evidence="1" type="ORF">HH216_11305</name>
</gene>
<dbReference type="KEGG" id="srho:HH216_11305"/>
<evidence type="ECO:0008006" key="3">
    <source>
        <dbReference type="Google" id="ProtNLM"/>
    </source>
</evidence>
<name>A0A7L5DKJ6_9BACT</name>
<dbReference type="PROSITE" id="PS51257">
    <property type="entry name" value="PROKAR_LIPOPROTEIN"/>
    <property type="match status" value="1"/>
</dbReference>
<dbReference type="Gene3D" id="2.180.10.10">
    <property type="entry name" value="RHS repeat-associated core"/>
    <property type="match status" value="1"/>
</dbReference>
<evidence type="ECO:0000313" key="2">
    <source>
        <dbReference type="Proteomes" id="UP000501128"/>
    </source>
</evidence>